<dbReference type="Gene3D" id="1.10.150.240">
    <property type="entry name" value="Putative phosphatase, domain 2"/>
    <property type="match status" value="1"/>
</dbReference>
<dbReference type="SFLD" id="SFLDS00003">
    <property type="entry name" value="Haloacid_Dehalogenase"/>
    <property type="match status" value="1"/>
</dbReference>
<name>A0ABS9R973_9FIRM</name>
<dbReference type="PRINTS" id="PR00413">
    <property type="entry name" value="HADHALOGNASE"/>
</dbReference>
<dbReference type="NCBIfam" id="TIGR01509">
    <property type="entry name" value="HAD-SF-IA-v3"/>
    <property type="match status" value="1"/>
</dbReference>
<protein>
    <submittedName>
        <fullName evidence="1">HAD family phosphatase</fullName>
    </submittedName>
</protein>
<gene>
    <name evidence="1" type="ORF">LQE99_13915</name>
</gene>
<sequence>MEKIKAVIFDMDGVLIDSEPSNLRQLYDFYKEYGFVADAAFLISLVGSSLEYTWRVSIEKMNKDWSQDEFYEHFDAYAKEHMVSYRDILNSSVKETLVWLRAHGYHTAIGSSSTLMNIKRMLKECELEGLFDLVFSGEMFHESKPNPEIYLTIAKQLQVEPKHCMVIEDSTFGIEAGKRAGMRTIALQDTKFSIDQSQADEMISKIADIQKLLA</sequence>
<dbReference type="Proteomes" id="UP001202402">
    <property type="component" value="Unassembled WGS sequence"/>
</dbReference>
<dbReference type="EMBL" id="JAKVPQ010000011">
    <property type="protein sequence ID" value="MCH4286218.1"/>
    <property type="molecule type" value="Genomic_DNA"/>
</dbReference>
<dbReference type="RefSeq" id="WP_117453220.1">
    <property type="nucleotide sequence ID" value="NZ_JAKVPQ010000011.1"/>
</dbReference>
<dbReference type="SFLD" id="SFLDG01129">
    <property type="entry name" value="C1.5:_HAD__Beta-PGM__Phosphata"/>
    <property type="match status" value="1"/>
</dbReference>
<organism evidence="1 2">
    <name type="scientific">Amedibacillus hominis</name>
    <dbReference type="NCBI Taxonomy" id="2897776"/>
    <lineage>
        <taxon>Bacteria</taxon>
        <taxon>Bacillati</taxon>
        <taxon>Bacillota</taxon>
        <taxon>Erysipelotrichia</taxon>
        <taxon>Erysipelotrichales</taxon>
        <taxon>Erysipelotrichaceae</taxon>
        <taxon>Amedibacillus</taxon>
    </lineage>
</organism>
<dbReference type="InterPro" id="IPR023214">
    <property type="entry name" value="HAD_sf"/>
</dbReference>
<proteinExistence type="predicted"/>
<reference evidence="1 2" key="1">
    <citation type="submission" date="2022-02" db="EMBL/GenBank/DDBJ databases">
        <title>Genome of Erysipelotrichaceae sp. nov. NSJ-176 isolated from human feces.</title>
        <authorList>
            <person name="Abdugheni R."/>
        </authorList>
    </citation>
    <scope>NUCLEOTIDE SEQUENCE [LARGE SCALE GENOMIC DNA]</scope>
    <source>
        <strain evidence="1 2">NSJ-176</strain>
    </source>
</reference>
<dbReference type="SUPFAM" id="SSF56784">
    <property type="entry name" value="HAD-like"/>
    <property type="match status" value="1"/>
</dbReference>
<dbReference type="InterPro" id="IPR023198">
    <property type="entry name" value="PGP-like_dom2"/>
</dbReference>
<dbReference type="Gene3D" id="3.40.50.1000">
    <property type="entry name" value="HAD superfamily/HAD-like"/>
    <property type="match status" value="1"/>
</dbReference>
<dbReference type="InterPro" id="IPR041492">
    <property type="entry name" value="HAD_2"/>
</dbReference>
<comment type="caution">
    <text evidence="1">The sequence shown here is derived from an EMBL/GenBank/DDBJ whole genome shotgun (WGS) entry which is preliminary data.</text>
</comment>
<evidence type="ECO:0000313" key="2">
    <source>
        <dbReference type="Proteomes" id="UP001202402"/>
    </source>
</evidence>
<dbReference type="Pfam" id="PF13419">
    <property type="entry name" value="HAD_2"/>
    <property type="match status" value="1"/>
</dbReference>
<dbReference type="PANTHER" id="PTHR18901">
    <property type="entry name" value="2-DEOXYGLUCOSE-6-PHOSPHATE PHOSPHATASE 2"/>
    <property type="match status" value="1"/>
</dbReference>
<dbReference type="InterPro" id="IPR036412">
    <property type="entry name" value="HAD-like_sf"/>
</dbReference>
<keyword evidence="2" id="KW-1185">Reference proteome</keyword>
<evidence type="ECO:0000313" key="1">
    <source>
        <dbReference type="EMBL" id="MCH4286218.1"/>
    </source>
</evidence>
<accession>A0ABS9R973</accession>
<dbReference type="PANTHER" id="PTHR18901:SF38">
    <property type="entry name" value="PSEUDOURIDINE-5'-PHOSPHATASE"/>
    <property type="match status" value="1"/>
</dbReference>
<dbReference type="CDD" id="cd07505">
    <property type="entry name" value="HAD_BPGM-like"/>
    <property type="match status" value="1"/>
</dbReference>
<dbReference type="InterPro" id="IPR006439">
    <property type="entry name" value="HAD-SF_hydro_IA"/>
</dbReference>
<dbReference type="SFLD" id="SFLDG01135">
    <property type="entry name" value="C1.5.6:_HAD__Beta-PGM__Phospha"/>
    <property type="match status" value="1"/>
</dbReference>